<keyword evidence="12" id="KW-1185">Reference proteome</keyword>
<dbReference type="RefSeq" id="WP_208233065.1">
    <property type="nucleotide sequence ID" value="NZ_JAGEVG010000006.1"/>
</dbReference>
<feature type="transmembrane region" description="Helical" evidence="10">
    <location>
        <begin position="416"/>
        <end position="437"/>
    </location>
</feature>
<dbReference type="Pfam" id="PF03023">
    <property type="entry name" value="MurJ"/>
    <property type="match status" value="1"/>
</dbReference>
<keyword evidence="2" id="KW-1003">Cell membrane</keyword>
<keyword evidence="4" id="KW-0133">Cell shape</keyword>
<evidence type="ECO:0000256" key="6">
    <source>
        <dbReference type="ARBA" id="ARBA00022989"/>
    </source>
</evidence>
<dbReference type="EMBL" id="JAGEVG010000006">
    <property type="protein sequence ID" value="MBO3097920.1"/>
    <property type="molecule type" value="Genomic_DNA"/>
</dbReference>
<feature type="transmembrane region" description="Helical" evidence="10">
    <location>
        <begin position="319"/>
        <end position="342"/>
    </location>
</feature>
<evidence type="ECO:0000256" key="2">
    <source>
        <dbReference type="ARBA" id="ARBA00022475"/>
    </source>
</evidence>
<keyword evidence="3 10" id="KW-0812">Transmembrane</keyword>
<organism evidence="11 12">
    <name type="scientific">Gelidibacter pelagius</name>
    <dbReference type="NCBI Taxonomy" id="2819985"/>
    <lineage>
        <taxon>Bacteria</taxon>
        <taxon>Pseudomonadati</taxon>
        <taxon>Bacteroidota</taxon>
        <taxon>Flavobacteriia</taxon>
        <taxon>Flavobacteriales</taxon>
        <taxon>Flavobacteriaceae</taxon>
        <taxon>Gelidibacter</taxon>
    </lineage>
</organism>
<comment type="subcellular location">
    <subcellularLocation>
        <location evidence="1">Cell membrane</location>
        <topology evidence="1">Multi-pass membrane protein</topology>
    </subcellularLocation>
</comment>
<comment type="caution">
    <text evidence="11">The sequence shown here is derived from an EMBL/GenBank/DDBJ whole genome shotgun (WGS) entry which is preliminary data.</text>
</comment>
<feature type="transmembrane region" description="Helical" evidence="10">
    <location>
        <begin position="144"/>
        <end position="163"/>
    </location>
</feature>
<evidence type="ECO:0000256" key="7">
    <source>
        <dbReference type="ARBA" id="ARBA00023136"/>
    </source>
</evidence>
<evidence type="ECO:0000313" key="11">
    <source>
        <dbReference type="EMBL" id="MBO3097920.1"/>
    </source>
</evidence>
<comment type="function">
    <text evidence="8">Involved in peptidoglycan biosynthesis. Transports lipid-linked peptidoglycan precursors from the inner to the outer leaflet of the cytoplasmic membrane.</text>
</comment>
<dbReference type="PANTHER" id="PTHR43486:SF1">
    <property type="entry name" value="LIPID II FLIPPASE MURJ-RELATED"/>
    <property type="match status" value="1"/>
</dbReference>
<feature type="transmembrane region" description="Helical" evidence="10">
    <location>
        <begin position="362"/>
        <end position="384"/>
    </location>
</feature>
<feature type="transmembrane region" description="Helical" evidence="10">
    <location>
        <begin position="198"/>
        <end position="220"/>
    </location>
</feature>
<reference evidence="11 12" key="1">
    <citation type="submission" date="2021-03" db="EMBL/GenBank/DDBJ databases">
        <title>Gelidibacter sp. nov., isolated from costal sediment.</title>
        <authorList>
            <person name="Lun K.-Y."/>
        </authorList>
    </citation>
    <scope>NUCLEOTIDE SEQUENCE [LARGE SCALE GENOMIC DNA]</scope>
    <source>
        <strain evidence="11 12">DF109</strain>
    </source>
</reference>
<evidence type="ECO:0000256" key="5">
    <source>
        <dbReference type="ARBA" id="ARBA00022984"/>
    </source>
</evidence>
<evidence type="ECO:0000256" key="1">
    <source>
        <dbReference type="ARBA" id="ARBA00004651"/>
    </source>
</evidence>
<dbReference type="InterPro" id="IPR004268">
    <property type="entry name" value="MurJ"/>
</dbReference>
<keyword evidence="7 10" id="KW-0472">Membrane</keyword>
<evidence type="ECO:0000256" key="10">
    <source>
        <dbReference type="SAM" id="Phobius"/>
    </source>
</evidence>
<feature type="transmembrane region" description="Helical" evidence="10">
    <location>
        <begin position="170"/>
        <end position="192"/>
    </location>
</feature>
<keyword evidence="6 10" id="KW-1133">Transmembrane helix</keyword>
<feature type="transmembrane region" description="Helical" evidence="10">
    <location>
        <begin position="21"/>
        <end position="39"/>
    </location>
</feature>
<comment type="similarity">
    <text evidence="9">Belongs to the MurJ/MviN family.</text>
</comment>
<evidence type="ECO:0000256" key="9">
    <source>
        <dbReference type="ARBA" id="ARBA00061532"/>
    </source>
</evidence>
<evidence type="ECO:0000256" key="8">
    <source>
        <dbReference type="ARBA" id="ARBA00060041"/>
    </source>
</evidence>
<feature type="transmembrane region" description="Helical" evidence="10">
    <location>
        <begin position="281"/>
        <end position="298"/>
    </location>
</feature>
<dbReference type="PRINTS" id="PR01806">
    <property type="entry name" value="VIRFACTRMVIN"/>
</dbReference>
<dbReference type="PANTHER" id="PTHR43486">
    <property type="entry name" value="LIPID II FLIPPASE MURJ-RELATED"/>
    <property type="match status" value="1"/>
</dbReference>
<feature type="transmembrane region" description="Helical" evidence="10">
    <location>
        <begin position="59"/>
        <end position="82"/>
    </location>
</feature>
<evidence type="ECO:0000313" key="12">
    <source>
        <dbReference type="Proteomes" id="UP000681315"/>
    </source>
</evidence>
<gene>
    <name evidence="11" type="ORF">J4051_06550</name>
</gene>
<evidence type="ECO:0000256" key="3">
    <source>
        <dbReference type="ARBA" id="ARBA00022692"/>
    </source>
</evidence>
<accession>A0ABS3SQE6</accession>
<feature type="transmembrane region" description="Helical" evidence="10">
    <location>
        <begin position="391"/>
        <end position="410"/>
    </location>
</feature>
<keyword evidence="5" id="KW-0573">Peptidoglycan synthesis</keyword>
<proteinExistence type="inferred from homology"/>
<name>A0ABS3SQE6_9FLAO</name>
<evidence type="ECO:0000256" key="4">
    <source>
        <dbReference type="ARBA" id="ARBA00022960"/>
    </source>
</evidence>
<dbReference type="Proteomes" id="UP000681315">
    <property type="component" value="Unassembled WGS sequence"/>
</dbReference>
<sequence length="447" mass="50417">MLITQLKNILGKANNTMRNPVMKSMAIVAVLTFIIKIVAFYKETIVAGSFGLNEVIDTFIIASLLPTFINSVFISSLTNLFIPNYITELKNGDNKSSFQSVVFTMTIGVSLLSILITFFSFDFFLDIVYPNQPEANYQLVKSQFYIILPCLFFWGIESVLTGLLEVDNRFFISTIVGLLPLFTTILFLLHLLEILGPMVLAYGTLTGTIISFTFLLFYSIKLKAISLGKLILNSNSRLMIQQLPPKITSGFLSAMNNFIDQFFAGQLIVGSLAALSYANRIPAFGVSIVIMSLGNVLLPHFSRMVNEDLKIAYQYLFKILKWIFGTVLIASIIGILLSDWVIQLWLERNQFTHNDTIKVSTIQQILLLNVPFYLCTLIIVKFLTSINKNSFMAWISLVNLIVNIILNTILIKHYGVFGLAMSTSLVFIISSCFYFGYTYKLYKKLNL</sequence>
<feature type="transmembrane region" description="Helical" evidence="10">
    <location>
        <begin position="102"/>
        <end position="124"/>
    </location>
</feature>
<protein>
    <submittedName>
        <fullName evidence="11">Polysaccharide biosynthesis C-terminal domain-containing protein</fullName>
    </submittedName>
</protein>